<organism evidence="2 3">
    <name type="scientific">Mycena belliarum</name>
    <dbReference type="NCBI Taxonomy" id="1033014"/>
    <lineage>
        <taxon>Eukaryota</taxon>
        <taxon>Fungi</taxon>
        <taxon>Dikarya</taxon>
        <taxon>Basidiomycota</taxon>
        <taxon>Agaricomycotina</taxon>
        <taxon>Agaricomycetes</taxon>
        <taxon>Agaricomycetidae</taxon>
        <taxon>Agaricales</taxon>
        <taxon>Marasmiineae</taxon>
        <taxon>Mycenaceae</taxon>
        <taxon>Mycena</taxon>
    </lineage>
</organism>
<reference evidence="2" key="1">
    <citation type="submission" date="2023-03" db="EMBL/GenBank/DDBJ databases">
        <title>Massive genome expansion in bonnet fungi (Mycena s.s.) driven by repeated elements and novel gene families across ecological guilds.</title>
        <authorList>
            <consortium name="Lawrence Berkeley National Laboratory"/>
            <person name="Harder C.B."/>
            <person name="Miyauchi S."/>
            <person name="Viragh M."/>
            <person name="Kuo A."/>
            <person name="Thoen E."/>
            <person name="Andreopoulos B."/>
            <person name="Lu D."/>
            <person name="Skrede I."/>
            <person name="Drula E."/>
            <person name="Henrissat B."/>
            <person name="Morin E."/>
            <person name="Kohler A."/>
            <person name="Barry K."/>
            <person name="LaButti K."/>
            <person name="Morin E."/>
            <person name="Salamov A."/>
            <person name="Lipzen A."/>
            <person name="Mereny Z."/>
            <person name="Hegedus B."/>
            <person name="Baldrian P."/>
            <person name="Stursova M."/>
            <person name="Weitz H."/>
            <person name="Taylor A."/>
            <person name="Grigoriev I.V."/>
            <person name="Nagy L.G."/>
            <person name="Martin F."/>
            <person name="Kauserud H."/>
        </authorList>
    </citation>
    <scope>NUCLEOTIDE SEQUENCE</scope>
    <source>
        <strain evidence="2">CBHHK173m</strain>
    </source>
</reference>
<dbReference type="Proteomes" id="UP001222325">
    <property type="component" value="Unassembled WGS sequence"/>
</dbReference>
<proteinExistence type="predicted"/>
<protein>
    <submittedName>
        <fullName evidence="2">Uncharacterized protein</fullName>
    </submittedName>
</protein>
<evidence type="ECO:0000313" key="2">
    <source>
        <dbReference type="EMBL" id="KAJ7090936.1"/>
    </source>
</evidence>
<feature type="compositionally biased region" description="Low complexity" evidence="1">
    <location>
        <begin position="28"/>
        <end position="37"/>
    </location>
</feature>
<evidence type="ECO:0000256" key="1">
    <source>
        <dbReference type="SAM" id="MobiDB-lite"/>
    </source>
</evidence>
<gene>
    <name evidence="2" type="ORF">B0H15DRAFT_1021712</name>
</gene>
<dbReference type="AlphaFoldDB" id="A0AAD6UAR4"/>
<keyword evidence="3" id="KW-1185">Reference proteome</keyword>
<dbReference type="EMBL" id="JARJCN010000021">
    <property type="protein sequence ID" value="KAJ7090936.1"/>
    <property type="molecule type" value="Genomic_DNA"/>
</dbReference>
<feature type="region of interest" description="Disordered" evidence="1">
    <location>
        <begin position="1"/>
        <end position="61"/>
    </location>
</feature>
<name>A0AAD6UAR4_9AGAR</name>
<accession>A0AAD6UAR4</accession>
<evidence type="ECO:0000313" key="3">
    <source>
        <dbReference type="Proteomes" id="UP001222325"/>
    </source>
</evidence>
<sequence length="460" mass="51405">MSNPPGSPNLTPRPTRQRRNTQYDDATPRAPAPASRTRANDSSHPMPALDLTAGSGRPENHVPLVAVPADLDPLDEIMAIDANPTKKGKTSEPKRTNLRSETPWLHYEHKLPSFEDKAIPLVDYICIPPPHIPPIYSDSKLSSTRDLPKAKTLDTSIKEEDHLLSVVCVTKMMNSLMSHVREKHIDKFKLDPNRTDHRDWMVTTHPTVTSRSLPAVIQSESDTEDWVLDVIWRPALAGYWAAVNQSVAPQKCSPNLTSCAGGGKGAVLPDVMVWDSKRELKATVEIKTHGAFISHGHDSVGKSKGKSKAATFDHINHHWPEKPEGYGIRFNWPELGDTSAGTTKADKMIVQVWLQMVDKKVNYAALTNYESVIFFVRQGQTLYMSGEYTRETNMSLAIFAFIAYVMDGIRDKTLLKLPAKIEWWEQNEYRAYGVGTGEAPGLDPTTLPARLERIQRLMTT</sequence>
<comment type="caution">
    <text evidence="2">The sequence shown here is derived from an EMBL/GenBank/DDBJ whole genome shotgun (WGS) entry which is preliminary data.</text>
</comment>